<evidence type="ECO:0000313" key="1">
    <source>
        <dbReference type="EMBL" id="KAJ6649019.1"/>
    </source>
</evidence>
<dbReference type="AlphaFoldDB" id="A0A9Q0NEU3"/>
<evidence type="ECO:0000313" key="2">
    <source>
        <dbReference type="Proteomes" id="UP001151699"/>
    </source>
</evidence>
<accession>A0A9Q0NEU3</accession>
<keyword evidence="2" id="KW-1185">Reference proteome</keyword>
<protein>
    <submittedName>
        <fullName evidence="1">Uncharacterized protein</fullName>
    </submittedName>
</protein>
<sequence>MRSYEVSEYLNLTDTYYSEDTYLIVRIKDDVSDFRVRNRATHVKFAQSGVKKHYTTMQAESFRFHVAIIANAMKICTVVQTDTKTEEEEEDWDL</sequence>
<organism evidence="1 2">
    <name type="scientific">Pseudolycoriella hygida</name>
    <dbReference type="NCBI Taxonomy" id="35572"/>
    <lineage>
        <taxon>Eukaryota</taxon>
        <taxon>Metazoa</taxon>
        <taxon>Ecdysozoa</taxon>
        <taxon>Arthropoda</taxon>
        <taxon>Hexapoda</taxon>
        <taxon>Insecta</taxon>
        <taxon>Pterygota</taxon>
        <taxon>Neoptera</taxon>
        <taxon>Endopterygota</taxon>
        <taxon>Diptera</taxon>
        <taxon>Nematocera</taxon>
        <taxon>Sciaroidea</taxon>
        <taxon>Sciaridae</taxon>
        <taxon>Pseudolycoriella</taxon>
    </lineage>
</organism>
<gene>
    <name evidence="1" type="ORF">Bhyg_04251</name>
</gene>
<dbReference type="Proteomes" id="UP001151699">
    <property type="component" value="Chromosome A"/>
</dbReference>
<comment type="caution">
    <text evidence="1">The sequence shown here is derived from an EMBL/GenBank/DDBJ whole genome shotgun (WGS) entry which is preliminary data.</text>
</comment>
<proteinExistence type="predicted"/>
<name>A0A9Q0NEU3_9DIPT</name>
<dbReference type="EMBL" id="WJQU01000001">
    <property type="protein sequence ID" value="KAJ6649019.1"/>
    <property type="molecule type" value="Genomic_DNA"/>
</dbReference>
<reference evidence="1" key="1">
    <citation type="submission" date="2022-07" db="EMBL/GenBank/DDBJ databases">
        <authorList>
            <person name="Trinca V."/>
            <person name="Uliana J.V.C."/>
            <person name="Torres T.T."/>
            <person name="Ward R.J."/>
            <person name="Monesi N."/>
        </authorList>
    </citation>
    <scope>NUCLEOTIDE SEQUENCE</scope>
    <source>
        <strain evidence="1">HSMRA1968</strain>
        <tissue evidence="1">Whole embryos</tissue>
    </source>
</reference>